<evidence type="ECO:0008006" key="3">
    <source>
        <dbReference type="Google" id="ProtNLM"/>
    </source>
</evidence>
<proteinExistence type="predicted"/>
<gene>
    <name evidence="1" type="primary">LOC123440075</name>
</gene>
<dbReference type="RefSeq" id="XP_044972597.1">
    <property type="nucleotide sequence ID" value="XM_045116662.1"/>
</dbReference>
<dbReference type="PANTHER" id="PTHR35545">
    <property type="entry name" value="F-BOX DOMAIN-CONTAINING PROTEIN"/>
    <property type="match status" value="1"/>
</dbReference>
<dbReference type="EnsemblPlants" id="HORVU.MOREX.r3.3HG0278360.1">
    <property type="protein sequence ID" value="HORVU.MOREX.r3.3HG0278360.1.CDS1"/>
    <property type="gene ID" value="HORVU.MOREX.r3.3HG0278360"/>
</dbReference>
<dbReference type="SUPFAM" id="SSF81383">
    <property type="entry name" value="F-box domain"/>
    <property type="match status" value="1"/>
</dbReference>
<dbReference type="AlphaFoldDB" id="A0A8I6XN78"/>
<dbReference type="SUPFAM" id="SSF52047">
    <property type="entry name" value="RNI-like"/>
    <property type="match status" value="1"/>
</dbReference>
<sequence length="564" mass="64039">MLVEKYFTDLHREIEPAATRQLGCISTGPTTPTSSRHYSARRAVGGRSGTNRNRFRRLRLHAAGGDDRISALPDDLLLLVLRRVDSRTALGTGLLSSRWAHLPRELPTLDLRVTDILPRRYYRWLLLHSDIYRKGSHMLYYGFGGIKKKLMPDIRRYQRRAMRALSTSVNSLLDADDTVQPRRKVDRLRLDFFITNNTACMNRLISKAMDAWGVNELEAVAKPIHWHLTVHTFPTHGLCQDPRSSSLRSLKLGGCLLPPLHEYSALSTLVLQDIPELSAAAYERIFTSCTRLLLLHLNSCSCGQGMGTVVVVDAPSSEIRELVVHKCRFSMSMRALPKLESLASFETRVQFESTSFPCLRRWNLACDLGVRSKGFRKYCAQHLELDLFLECTPDISDLIIRFTGPDRWIEPSSSPSSLLLPNLRRLLVADVPSSWDVSWPRLLLEVAPSLEIFHIHIAPSMDEPGDEISWQPANLRRHHLKEFVMSGFEGTEQQIYLVKFVMGVCTTLSRVAMFKSGHALDKGHWEWEMVTQQSTWTEEEKGPLLEHIMDGVSSSTTPLQLIFG</sequence>
<dbReference type="Proteomes" id="UP000011116">
    <property type="component" value="Chromosome 3H"/>
</dbReference>
<reference evidence="2" key="1">
    <citation type="journal article" date="2012" name="Nature">
        <title>A physical, genetic and functional sequence assembly of the barley genome.</title>
        <authorList>
            <consortium name="The International Barley Genome Sequencing Consortium"/>
            <person name="Mayer K.F."/>
            <person name="Waugh R."/>
            <person name="Brown J.W."/>
            <person name="Schulman A."/>
            <person name="Langridge P."/>
            <person name="Platzer M."/>
            <person name="Fincher G.B."/>
            <person name="Muehlbauer G.J."/>
            <person name="Sato K."/>
            <person name="Close T.J."/>
            <person name="Wise R.P."/>
            <person name="Stein N."/>
        </authorList>
    </citation>
    <scope>NUCLEOTIDE SEQUENCE [LARGE SCALE GENOMIC DNA]</scope>
    <source>
        <strain evidence="2">cv. Morex</strain>
    </source>
</reference>
<dbReference type="KEGG" id="hvg:123440075"/>
<dbReference type="OrthoDB" id="620118at2759"/>
<name>A0A8I6XN78_HORVV</name>
<evidence type="ECO:0000313" key="2">
    <source>
        <dbReference type="Proteomes" id="UP000011116"/>
    </source>
</evidence>
<evidence type="ECO:0000313" key="1">
    <source>
        <dbReference type="EnsemblPlants" id="HORVU.MOREX.r3.3HG0278360.1.CDS1"/>
    </source>
</evidence>
<protein>
    <recommendedName>
        <fullName evidence="3">F-box domain-containing protein</fullName>
    </recommendedName>
</protein>
<dbReference type="GeneID" id="123440075"/>
<accession>A0A8I6XN78</accession>
<dbReference type="Gramene" id="HORVU.MOREX.r2.3HG0230620.1">
    <property type="protein sequence ID" value="HORVU.MOREX.r2.3HG0230620.1.CDS.1"/>
    <property type="gene ID" value="HORVU.MOREX.r2.3HG0230620"/>
</dbReference>
<dbReference type="Gramene" id="HORVU.MOREX.r3.3HG0278360.1">
    <property type="protein sequence ID" value="HORVU.MOREX.r3.3HG0278360.1.CDS1"/>
    <property type="gene ID" value="HORVU.MOREX.r3.3HG0278360"/>
</dbReference>
<reference evidence="1" key="2">
    <citation type="submission" date="2020-10" db="EMBL/GenBank/DDBJ databases">
        <authorList>
            <person name="Scholz U."/>
            <person name="Mascher M."/>
            <person name="Fiebig A."/>
        </authorList>
    </citation>
    <scope>NUCLEOTIDE SEQUENCE [LARGE SCALE GENOMIC DNA]</scope>
    <source>
        <strain evidence="1">cv. Morex</strain>
    </source>
</reference>
<dbReference type="InterPro" id="IPR036047">
    <property type="entry name" value="F-box-like_dom_sf"/>
</dbReference>
<reference evidence="1" key="3">
    <citation type="submission" date="2022-01" db="UniProtKB">
        <authorList>
            <consortium name="EnsemblPlants"/>
        </authorList>
    </citation>
    <scope>IDENTIFICATION</scope>
    <source>
        <strain evidence="1">subsp. vulgare</strain>
    </source>
</reference>
<dbReference type="PANTHER" id="PTHR35545:SF20">
    <property type="entry name" value="OS05G0536800 PROTEIN"/>
    <property type="match status" value="1"/>
</dbReference>
<keyword evidence="2" id="KW-1185">Reference proteome</keyword>
<organism evidence="1 2">
    <name type="scientific">Hordeum vulgare subsp. vulgare</name>
    <name type="common">Domesticated barley</name>
    <dbReference type="NCBI Taxonomy" id="112509"/>
    <lineage>
        <taxon>Eukaryota</taxon>
        <taxon>Viridiplantae</taxon>
        <taxon>Streptophyta</taxon>
        <taxon>Embryophyta</taxon>
        <taxon>Tracheophyta</taxon>
        <taxon>Spermatophyta</taxon>
        <taxon>Magnoliopsida</taxon>
        <taxon>Liliopsida</taxon>
        <taxon>Poales</taxon>
        <taxon>Poaceae</taxon>
        <taxon>BOP clade</taxon>
        <taxon>Pooideae</taxon>
        <taxon>Triticodae</taxon>
        <taxon>Triticeae</taxon>
        <taxon>Hordeinae</taxon>
        <taxon>Hordeum</taxon>
    </lineage>
</organism>